<keyword evidence="4" id="KW-1185">Reference proteome</keyword>
<sequence>IADPLSTALGVLALAILDLQSSRVLYQTIANFQSNQRTVRQLNEELEALNGVLEVLQGTATNADVDLAILRLPLLRRGMACDDFEALIAKCTAHSGGPKTSFRDWTKLRYMGDNIDGFKNMLAG</sequence>
<proteinExistence type="predicted"/>
<dbReference type="InParanoid" id="A0A2J6TVG6"/>
<dbReference type="AlphaFoldDB" id="A0A2J6TVG6"/>
<evidence type="ECO:0000259" key="2">
    <source>
        <dbReference type="Pfam" id="PF17111"/>
    </source>
</evidence>
<protein>
    <recommendedName>
        <fullName evidence="2">Azaphilone pigments biosynthesis cluster protein L N-terminal domain-containing protein</fullName>
    </recommendedName>
</protein>
<dbReference type="OrthoDB" id="3546600at2759"/>
<evidence type="ECO:0000313" key="3">
    <source>
        <dbReference type="EMBL" id="PMD67010.1"/>
    </source>
</evidence>
<dbReference type="Pfam" id="PF17111">
    <property type="entry name" value="PigL_N"/>
    <property type="match status" value="1"/>
</dbReference>
<keyword evidence="1" id="KW-0732">Signal</keyword>
<dbReference type="Proteomes" id="UP000235371">
    <property type="component" value="Unassembled WGS sequence"/>
</dbReference>
<feature type="signal peptide" evidence="1">
    <location>
        <begin position="1"/>
        <end position="21"/>
    </location>
</feature>
<feature type="domain" description="Azaphilone pigments biosynthesis cluster protein L N-terminal" evidence="2">
    <location>
        <begin position="2"/>
        <end position="124"/>
    </location>
</feature>
<accession>A0A2J6TVG6</accession>
<name>A0A2J6TVG6_9HELO</name>
<dbReference type="InterPro" id="IPR031348">
    <property type="entry name" value="PigL_N"/>
</dbReference>
<feature type="chain" id="PRO_5014466125" description="Azaphilone pigments biosynthesis cluster protein L N-terminal domain-containing protein" evidence="1">
    <location>
        <begin position="22"/>
        <end position="124"/>
    </location>
</feature>
<feature type="non-terminal residue" evidence="3">
    <location>
        <position position="1"/>
    </location>
</feature>
<gene>
    <name evidence="3" type="ORF">K444DRAFT_514890</name>
</gene>
<evidence type="ECO:0000313" key="4">
    <source>
        <dbReference type="Proteomes" id="UP000235371"/>
    </source>
</evidence>
<evidence type="ECO:0000256" key="1">
    <source>
        <dbReference type="SAM" id="SignalP"/>
    </source>
</evidence>
<dbReference type="GeneID" id="36581633"/>
<dbReference type="RefSeq" id="XP_024743914.1">
    <property type="nucleotide sequence ID" value="XM_024873553.1"/>
</dbReference>
<reference evidence="3 4" key="1">
    <citation type="submission" date="2016-04" db="EMBL/GenBank/DDBJ databases">
        <title>A degradative enzymes factory behind the ericoid mycorrhizal symbiosis.</title>
        <authorList>
            <consortium name="DOE Joint Genome Institute"/>
            <person name="Martino E."/>
            <person name="Morin E."/>
            <person name="Grelet G."/>
            <person name="Kuo A."/>
            <person name="Kohler A."/>
            <person name="Daghino S."/>
            <person name="Barry K."/>
            <person name="Choi C."/>
            <person name="Cichocki N."/>
            <person name="Clum A."/>
            <person name="Copeland A."/>
            <person name="Hainaut M."/>
            <person name="Haridas S."/>
            <person name="Labutti K."/>
            <person name="Lindquist E."/>
            <person name="Lipzen A."/>
            <person name="Khouja H.-R."/>
            <person name="Murat C."/>
            <person name="Ohm R."/>
            <person name="Olson A."/>
            <person name="Spatafora J."/>
            <person name="Veneault-Fourrey C."/>
            <person name="Henrissat B."/>
            <person name="Grigoriev I."/>
            <person name="Martin F."/>
            <person name="Perotto S."/>
        </authorList>
    </citation>
    <scope>NUCLEOTIDE SEQUENCE [LARGE SCALE GENOMIC DNA]</scope>
    <source>
        <strain evidence="3 4">E</strain>
    </source>
</reference>
<organism evidence="3 4">
    <name type="scientific">Hyaloscypha bicolor E</name>
    <dbReference type="NCBI Taxonomy" id="1095630"/>
    <lineage>
        <taxon>Eukaryota</taxon>
        <taxon>Fungi</taxon>
        <taxon>Dikarya</taxon>
        <taxon>Ascomycota</taxon>
        <taxon>Pezizomycotina</taxon>
        <taxon>Leotiomycetes</taxon>
        <taxon>Helotiales</taxon>
        <taxon>Hyaloscyphaceae</taxon>
        <taxon>Hyaloscypha</taxon>
        <taxon>Hyaloscypha bicolor</taxon>
    </lineage>
</organism>
<dbReference type="EMBL" id="KZ613740">
    <property type="protein sequence ID" value="PMD67010.1"/>
    <property type="molecule type" value="Genomic_DNA"/>
</dbReference>